<accession>A0A8X6Q8R6</accession>
<name>A0A8X6Q8R6_NEPPI</name>
<dbReference type="Proteomes" id="UP000887013">
    <property type="component" value="Unassembled WGS sequence"/>
</dbReference>
<organism evidence="1 2">
    <name type="scientific">Nephila pilipes</name>
    <name type="common">Giant wood spider</name>
    <name type="synonym">Nephila maculata</name>
    <dbReference type="NCBI Taxonomy" id="299642"/>
    <lineage>
        <taxon>Eukaryota</taxon>
        <taxon>Metazoa</taxon>
        <taxon>Ecdysozoa</taxon>
        <taxon>Arthropoda</taxon>
        <taxon>Chelicerata</taxon>
        <taxon>Arachnida</taxon>
        <taxon>Araneae</taxon>
        <taxon>Araneomorphae</taxon>
        <taxon>Entelegynae</taxon>
        <taxon>Araneoidea</taxon>
        <taxon>Nephilidae</taxon>
        <taxon>Nephila</taxon>
    </lineage>
</organism>
<evidence type="ECO:0000313" key="2">
    <source>
        <dbReference type="Proteomes" id="UP000887013"/>
    </source>
</evidence>
<gene>
    <name evidence="1" type="primary">pol_2149</name>
    <name evidence="1" type="ORF">NPIL_41321</name>
</gene>
<evidence type="ECO:0000313" key="1">
    <source>
        <dbReference type="EMBL" id="GFU06353.1"/>
    </source>
</evidence>
<reference evidence="1" key="1">
    <citation type="submission" date="2020-08" db="EMBL/GenBank/DDBJ databases">
        <title>Multicomponent nature underlies the extraordinary mechanical properties of spider dragline silk.</title>
        <authorList>
            <person name="Kono N."/>
            <person name="Nakamura H."/>
            <person name="Mori M."/>
            <person name="Yoshida Y."/>
            <person name="Ohtoshi R."/>
            <person name="Malay A.D."/>
            <person name="Moran D.A.P."/>
            <person name="Tomita M."/>
            <person name="Numata K."/>
            <person name="Arakawa K."/>
        </authorList>
    </citation>
    <scope>NUCLEOTIDE SEQUENCE</scope>
</reference>
<dbReference type="OrthoDB" id="6431839at2759"/>
<comment type="caution">
    <text evidence="1">The sequence shown here is derived from an EMBL/GenBank/DDBJ whole genome shotgun (WGS) entry which is preliminary data.</text>
</comment>
<proteinExistence type="predicted"/>
<dbReference type="InterPro" id="IPR036397">
    <property type="entry name" value="RNaseH_sf"/>
</dbReference>
<dbReference type="Gene3D" id="3.30.420.10">
    <property type="entry name" value="Ribonuclease H-like superfamily/Ribonuclease H"/>
    <property type="match status" value="1"/>
</dbReference>
<dbReference type="AlphaFoldDB" id="A0A8X6Q8R6"/>
<sequence>MVFPADSITSVGNHGFGASKYPEAIPVENITSLDVKDALLSIFSIPGFPREIQTYLGISCAIEFTTTFFDRFGIKVTNLSVNHPQSYSVERVHSMI</sequence>
<dbReference type="EMBL" id="BMAW01077430">
    <property type="protein sequence ID" value="GFU06353.1"/>
    <property type="molecule type" value="Genomic_DNA"/>
</dbReference>
<dbReference type="InterPro" id="IPR012337">
    <property type="entry name" value="RNaseH-like_sf"/>
</dbReference>
<protein>
    <submittedName>
        <fullName evidence="1">Retrovirus-related Pol polyprotein from transposon 17.6</fullName>
    </submittedName>
</protein>
<dbReference type="SUPFAM" id="SSF53098">
    <property type="entry name" value="Ribonuclease H-like"/>
    <property type="match status" value="1"/>
</dbReference>
<dbReference type="GO" id="GO:0003676">
    <property type="term" value="F:nucleic acid binding"/>
    <property type="evidence" value="ECO:0007669"/>
    <property type="project" value="InterPro"/>
</dbReference>
<keyword evidence="2" id="KW-1185">Reference proteome</keyword>